<gene>
    <name evidence="7" type="ORF">SG34_016270</name>
</gene>
<dbReference type="SMART" id="SM00388">
    <property type="entry name" value="HisKA"/>
    <property type="match status" value="1"/>
</dbReference>
<proteinExistence type="predicted"/>
<evidence type="ECO:0000256" key="3">
    <source>
        <dbReference type="ARBA" id="ARBA00022553"/>
    </source>
</evidence>
<dbReference type="PROSITE" id="PS50109">
    <property type="entry name" value="HIS_KIN"/>
    <property type="match status" value="1"/>
</dbReference>
<evidence type="ECO:0000256" key="2">
    <source>
        <dbReference type="ARBA" id="ARBA00012438"/>
    </source>
</evidence>
<dbReference type="PRINTS" id="PR00344">
    <property type="entry name" value="BCTRLSENSOR"/>
</dbReference>
<feature type="coiled-coil region" evidence="4">
    <location>
        <begin position="321"/>
        <end position="351"/>
    </location>
</feature>
<feature type="domain" description="Histidine kinase" evidence="6">
    <location>
        <begin position="360"/>
        <end position="598"/>
    </location>
</feature>
<dbReference type="PANTHER" id="PTHR43065">
    <property type="entry name" value="SENSOR HISTIDINE KINASE"/>
    <property type="match status" value="1"/>
</dbReference>
<name>A0AAE9Z0L6_9GAMM</name>
<dbReference type="KEGG" id="tvd:SG34_016270"/>
<dbReference type="PANTHER" id="PTHR43065:SF50">
    <property type="entry name" value="HISTIDINE KINASE"/>
    <property type="match status" value="1"/>
</dbReference>
<keyword evidence="8" id="KW-1185">Reference proteome</keyword>
<dbReference type="EC" id="2.7.13.3" evidence="2"/>
<dbReference type="GO" id="GO:0000155">
    <property type="term" value="F:phosphorelay sensor kinase activity"/>
    <property type="evidence" value="ECO:0007669"/>
    <property type="project" value="InterPro"/>
</dbReference>
<dbReference type="AlphaFoldDB" id="A0AAE9Z0L6"/>
<comment type="catalytic activity">
    <reaction evidence="1">
        <text>ATP + protein L-histidine = ADP + protein N-phospho-L-histidine.</text>
        <dbReference type="EC" id="2.7.13.3"/>
    </reaction>
</comment>
<dbReference type="SUPFAM" id="SSF55874">
    <property type="entry name" value="ATPase domain of HSP90 chaperone/DNA topoisomerase II/histidine kinase"/>
    <property type="match status" value="1"/>
</dbReference>
<keyword evidence="5" id="KW-0812">Transmembrane</keyword>
<sequence length="614" mass="69310">MKPISISYALARFVFLSCLTLALLTSVLVVSHVVTSFNRQQETVINREINSISKNFLLFLRHRQTLLREQARAPVMIQTLMQPESNIGKIQDFMADLSILGKKYPQSLLDFQGNILHATEDSHIVDFKQMPWLAGLLSGKSKQYTGVVTIKGQHYWCLAVPISYQQTIEGVLTALLPLHEIYPQAPPDTRFGGLAIEILADQQRLIHFGNQLSGHSHLISWPFSGLSLRFTVDDKAQNRQILILVVQLSLLIIFAIGLTTLLAYFYGYRYFVKPVFMVARATDELDKGEHYLKLKEEFRIKEFSDLFKKFNQMTTQVNLREIALKQSYEQLSKTIEELKQSESQLVQAEKMASLGTLAAGIAHEINNPVGYIKSNLDILQDYAQNLKDYYQAITASQVEEREKHALLAEKFDLDYILGDIAPLLQSSLSGIERVIAIVDSLKTFARTDQPQKSLCDINEGIKATITMAWNELKYHCRLHQEYGNLPKIPAYPGKLNQVFMNLLINAGQAIKDKGEIYIRTYTLNRDIVIEIRDTGRGIKPENIKQIFNPFYTSKPVGQGTGLGLSISQDIILQHSGRIEVSSHPGTGSCFSIYLPIPEDPKPEQATSCPAKTLF</sequence>
<evidence type="ECO:0000256" key="5">
    <source>
        <dbReference type="SAM" id="Phobius"/>
    </source>
</evidence>
<evidence type="ECO:0000313" key="8">
    <source>
        <dbReference type="Proteomes" id="UP000032352"/>
    </source>
</evidence>
<reference evidence="7 8" key="1">
    <citation type="journal article" date="2015" name="Genome Announc.">
        <title>Draft Genome Sequences of Marine Isolates of Thalassomonas viridans and Thalassomonas actiniarum.</title>
        <authorList>
            <person name="Olonade I."/>
            <person name="van Zyl L.J."/>
            <person name="Trindade M."/>
        </authorList>
    </citation>
    <scope>NUCLEOTIDE SEQUENCE [LARGE SCALE GENOMIC DNA]</scope>
    <source>
        <strain evidence="7 8">XOM25</strain>
    </source>
</reference>
<dbReference type="Gene3D" id="1.10.287.130">
    <property type="match status" value="1"/>
</dbReference>
<evidence type="ECO:0000256" key="4">
    <source>
        <dbReference type="SAM" id="Coils"/>
    </source>
</evidence>
<dbReference type="Proteomes" id="UP000032352">
    <property type="component" value="Chromosome"/>
</dbReference>
<accession>A0AAE9Z0L6</accession>
<dbReference type="Gene3D" id="6.10.340.10">
    <property type="match status" value="1"/>
</dbReference>
<keyword evidence="5" id="KW-1133">Transmembrane helix</keyword>
<organism evidence="7 8">
    <name type="scientific">Thalassomonas viridans</name>
    <dbReference type="NCBI Taxonomy" id="137584"/>
    <lineage>
        <taxon>Bacteria</taxon>
        <taxon>Pseudomonadati</taxon>
        <taxon>Pseudomonadota</taxon>
        <taxon>Gammaproteobacteria</taxon>
        <taxon>Alteromonadales</taxon>
        <taxon>Colwelliaceae</taxon>
        <taxon>Thalassomonas</taxon>
    </lineage>
</organism>
<evidence type="ECO:0000259" key="6">
    <source>
        <dbReference type="PROSITE" id="PS50109"/>
    </source>
</evidence>
<evidence type="ECO:0000256" key="1">
    <source>
        <dbReference type="ARBA" id="ARBA00000085"/>
    </source>
</evidence>
<keyword evidence="3" id="KW-0597">Phosphoprotein</keyword>
<evidence type="ECO:0000313" key="7">
    <source>
        <dbReference type="EMBL" id="WDE02993.1"/>
    </source>
</evidence>
<dbReference type="InterPro" id="IPR005467">
    <property type="entry name" value="His_kinase_dom"/>
</dbReference>
<dbReference type="InterPro" id="IPR003594">
    <property type="entry name" value="HATPase_dom"/>
</dbReference>
<dbReference type="RefSeq" id="WP_044839023.1">
    <property type="nucleotide sequence ID" value="NZ_CP059733.1"/>
</dbReference>
<dbReference type="EMBL" id="CP059733">
    <property type="protein sequence ID" value="WDE02993.1"/>
    <property type="molecule type" value="Genomic_DNA"/>
</dbReference>
<keyword evidence="7" id="KW-0418">Kinase</keyword>
<dbReference type="SUPFAM" id="SSF47384">
    <property type="entry name" value="Homodimeric domain of signal transducing histidine kinase"/>
    <property type="match status" value="1"/>
</dbReference>
<dbReference type="Pfam" id="PF02518">
    <property type="entry name" value="HATPase_c"/>
    <property type="match status" value="1"/>
</dbReference>
<dbReference type="InterPro" id="IPR004358">
    <property type="entry name" value="Sig_transdc_His_kin-like_C"/>
</dbReference>
<dbReference type="InterPro" id="IPR036890">
    <property type="entry name" value="HATPase_C_sf"/>
</dbReference>
<dbReference type="Gene3D" id="3.30.565.10">
    <property type="entry name" value="Histidine kinase-like ATPase, C-terminal domain"/>
    <property type="match status" value="1"/>
</dbReference>
<dbReference type="CDD" id="cd00082">
    <property type="entry name" value="HisKA"/>
    <property type="match status" value="1"/>
</dbReference>
<keyword evidence="7" id="KW-0808">Transferase</keyword>
<dbReference type="SMART" id="SM00387">
    <property type="entry name" value="HATPase_c"/>
    <property type="match status" value="1"/>
</dbReference>
<dbReference type="InterPro" id="IPR003661">
    <property type="entry name" value="HisK_dim/P_dom"/>
</dbReference>
<dbReference type="InterPro" id="IPR036097">
    <property type="entry name" value="HisK_dim/P_sf"/>
</dbReference>
<protein>
    <recommendedName>
        <fullName evidence="2">histidine kinase</fullName>
        <ecNumber evidence="2">2.7.13.3</ecNumber>
    </recommendedName>
</protein>
<keyword evidence="4" id="KW-0175">Coiled coil</keyword>
<keyword evidence="5" id="KW-0472">Membrane</keyword>
<reference evidence="7 8" key="2">
    <citation type="journal article" date="2022" name="Mar. Drugs">
        <title>Bioassay-Guided Fractionation Leads to the Detection of Cholic Acid Generated by the Rare Thalassomonas sp.</title>
        <authorList>
            <person name="Pheiffer F."/>
            <person name="Schneider Y.K."/>
            <person name="Hansen E.H."/>
            <person name="Andersen J.H."/>
            <person name="Isaksson J."/>
            <person name="Busche T."/>
            <person name="R C."/>
            <person name="Kalinowski J."/>
            <person name="Zyl L.V."/>
            <person name="Trindade M."/>
        </authorList>
    </citation>
    <scope>NUCLEOTIDE SEQUENCE [LARGE SCALE GENOMIC DNA]</scope>
    <source>
        <strain evidence="7 8">XOM25</strain>
    </source>
</reference>
<feature type="transmembrane region" description="Helical" evidence="5">
    <location>
        <begin position="241"/>
        <end position="267"/>
    </location>
</feature>